<reference evidence="1" key="1">
    <citation type="journal article" date="2019" name="bioRxiv">
        <title>The Genome of the Zebra Mussel, Dreissena polymorpha: A Resource for Invasive Species Research.</title>
        <authorList>
            <person name="McCartney M.A."/>
            <person name="Auch B."/>
            <person name="Kono T."/>
            <person name="Mallez S."/>
            <person name="Zhang Y."/>
            <person name="Obille A."/>
            <person name="Becker A."/>
            <person name="Abrahante J.E."/>
            <person name="Garbe J."/>
            <person name="Badalamenti J.P."/>
            <person name="Herman A."/>
            <person name="Mangelson H."/>
            <person name="Liachko I."/>
            <person name="Sullivan S."/>
            <person name="Sone E.D."/>
            <person name="Koren S."/>
            <person name="Silverstein K.A.T."/>
            <person name="Beckman K.B."/>
            <person name="Gohl D.M."/>
        </authorList>
    </citation>
    <scope>NUCLEOTIDE SEQUENCE</scope>
    <source>
        <strain evidence="1">Duluth1</strain>
        <tissue evidence="1">Whole animal</tissue>
    </source>
</reference>
<proteinExistence type="predicted"/>
<dbReference type="AlphaFoldDB" id="A0A9D4MMQ2"/>
<evidence type="ECO:0000313" key="2">
    <source>
        <dbReference type="Proteomes" id="UP000828390"/>
    </source>
</evidence>
<sequence>MELSIIFMKEAVFKLIGITQKALYNRDPDNISCRCEAPDANKTEAGNNSSGLLSNVTLGGNVSSTVSYVLGTVTKKWDKIHPDFCEAEGGRLHDDCKHVEDVFFFS</sequence>
<dbReference type="Proteomes" id="UP000828390">
    <property type="component" value="Unassembled WGS sequence"/>
</dbReference>
<accession>A0A9D4MMQ2</accession>
<dbReference type="EMBL" id="JAIWYP010000001">
    <property type="protein sequence ID" value="KAH3878484.1"/>
    <property type="molecule type" value="Genomic_DNA"/>
</dbReference>
<organism evidence="1 2">
    <name type="scientific">Dreissena polymorpha</name>
    <name type="common">Zebra mussel</name>
    <name type="synonym">Mytilus polymorpha</name>
    <dbReference type="NCBI Taxonomy" id="45954"/>
    <lineage>
        <taxon>Eukaryota</taxon>
        <taxon>Metazoa</taxon>
        <taxon>Spiralia</taxon>
        <taxon>Lophotrochozoa</taxon>
        <taxon>Mollusca</taxon>
        <taxon>Bivalvia</taxon>
        <taxon>Autobranchia</taxon>
        <taxon>Heteroconchia</taxon>
        <taxon>Euheterodonta</taxon>
        <taxon>Imparidentia</taxon>
        <taxon>Neoheterodontei</taxon>
        <taxon>Myida</taxon>
        <taxon>Dreissenoidea</taxon>
        <taxon>Dreissenidae</taxon>
        <taxon>Dreissena</taxon>
    </lineage>
</organism>
<gene>
    <name evidence="1" type="ORF">DPMN_002380</name>
</gene>
<name>A0A9D4MMQ2_DREPO</name>
<keyword evidence="2" id="KW-1185">Reference proteome</keyword>
<reference evidence="1" key="2">
    <citation type="submission" date="2020-11" db="EMBL/GenBank/DDBJ databases">
        <authorList>
            <person name="McCartney M.A."/>
            <person name="Auch B."/>
            <person name="Kono T."/>
            <person name="Mallez S."/>
            <person name="Becker A."/>
            <person name="Gohl D.M."/>
            <person name="Silverstein K.A.T."/>
            <person name="Koren S."/>
            <person name="Bechman K.B."/>
            <person name="Herman A."/>
            <person name="Abrahante J.E."/>
            <person name="Garbe J."/>
        </authorList>
    </citation>
    <scope>NUCLEOTIDE SEQUENCE</scope>
    <source>
        <strain evidence="1">Duluth1</strain>
        <tissue evidence="1">Whole animal</tissue>
    </source>
</reference>
<evidence type="ECO:0000313" key="1">
    <source>
        <dbReference type="EMBL" id="KAH3878484.1"/>
    </source>
</evidence>
<comment type="caution">
    <text evidence="1">The sequence shown here is derived from an EMBL/GenBank/DDBJ whole genome shotgun (WGS) entry which is preliminary data.</text>
</comment>
<protein>
    <submittedName>
        <fullName evidence="1">Uncharacterized protein</fullName>
    </submittedName>
</protein>